<evidence type="ECO:0000259" key="3">
    <source>
        <dbReference type="PROSITE" id="PS51471"/>
    </source>
</evidence>
<keyword evidence="4" id="KW-0223">Dioxygenase</keyword>
<feature type="region of interest" description="Disordered" evidence="2">
    <location>
        <begin position="258"/>
        <end position="285"/>
    </location>
</feature>
<keyword evidence="1" id="KW-0560">Oxidoreductase</keyword>
<dbReference type="SUPFAM" id="SSF51197">
    <property type="entry name" value="Clavaminate synthase-like"/>
    <property type="match status" value="1"/>
</dbReference>
<accession>A0A5B8VDX7</accession>
<dbReference type="GO" id="GO:0016706">
    <property type="term" value="F:2-oxoglutarate-dependent dioxygenase activity"/>
    <property type="evidence" value="ECO:0007669"/>
    <property type="project" value="UniProtKB-ARBA"/>
</dbReference>
<keyword evidence="1" id="KW-0408">Iron</keyword>
<sequence length="285" mass="32013">MAQILNDADVKAFHKDGYVIVKNFFSKQEIDKLYSIATGDAVVKENAVDLNDQSGRKTKLTLWFTPGNDVYSMLLRSERMVKSVGKLLDSDSPVCHFHTKLMQKEPRVGGAWEWHQDYGYWYKNQFLFPDQLVSVMIALTEANKANGCLQVIKGSHKMGRVNHGFSGEQVGADMTMVNNALQTMEHVYVEIEPGDALFFHSNILHRSEANLSDKPRWSLISCYNSLSNHAYNDESTSWREPVKIVPDSALMDAAIGGASTDGDFLKKEKDPALKETGWEKEVATS</sequence>
<reference evidence="4 5" key="1">
    <citation type="journal article" date="2016" name="Int. J. Syst. Evol. Microbiol.">
        <title>Panacibacter ginsenosidivorans gen. nov., sp. nov., with ginsenoside converting activity isolated from soil of a ginseng field.</title>
        <authorList>
            <person name="Siddiqi M.Z."/>
            <person name="Muhammad Shafi S."/>
            <person name="Choi K.D."/>
            <person name="Im W.T."/>
        </authorList>
    </citation>
    <scope>NUCLEOTIDE SEQUENCE [LARGE SCALE GENOMIC DNA]</scope>
    <source>
        <strain evidence="4 5">Gsoil1550</strain>
    </source>
</reference>
<evidence type="ECO:0000313" key="5">
    <source>
        <dbReference type="Proteomes" id="UP000321533"/>
    </source>
</evidence>
<dbReference type="PANTHER" id="PTHR20883">
    <property type="entry name" value="PHYTANOYL-COA DIOXYGENASE DOMAIN CONTAINING 1"/>
    <property type="match status" value="1"/>
</dbReference>
<dbReference type="PROSITE" id="PS51471">
    <property type="entry name" value="FE2OG_OXY"/>
    <property type="match status" value="1"/>
</dbReference>
<dbReference type="RefSeq" id="WP_147191304.1">
    <property type="nucleotide sequence ID" value="NZ_CP042435.1"/>
</dbReference>
<dbReference type="Pfam" id="PF05721">
    <property type="entry name" value="PhyH"/>
    <property type="match status" value="1"/>
</dbReference>
<dbReference type="OrthoDB" id="9791262at2"/>
<proteinExistence type="inferred from homology"/>
<feature type="compositionally biased region" description="Basic and acidic residues" evidence="2">
    <location>
        <begin position="263"/>
        <end position="285"/>
    </location>
</feature>
<comment type="similarity">
    <text evidence="1">Belongs to the iron/ascorbate-dependent oxidoreductase family.</text>
</comment>
<dbReference type="PANTHER" id="PTHR20883:SF51">
    <property type="entry name" value="PHYTANOYL-COA HYDROXYLASE"/>
    <property type="match status" value="1"/>
</dbReference>
<dbReference type="InterPro" id="IPR005123">
    <property type="entry name" value="Oxoglu/Fe-dep_dioxygenase_dom"/>
</dbReference>
<evidence type="ECO:0000313" key="4">
    <source>
        <dbReference type="EMBL" id="QEC68856.1"/>
    </source>
</evidence>
<dbReference type="EMBL" id="CP042435">
    <property type="protein sequence ID" value="QEC68856.1"/>
    <property type="molecule type" value="Genomic_DNA"/>
</dbReference>
<evidence type="ECO:0000256" key="1">
    <source>
        <dbReference type="RuleBase" id="RU003682"/>
    </source>
</evidence>
<gene>
    <name evidence="4" type="ORF">FRZ67_16655</name>
</gene>
<dbReference type="GO" id="GO:0005506">
    <property type="term" value="F:iron ion binding"/>
    <property type="evidence" value="ECO:0007669"/>
    <property type="project" value="UniProtKB-ARBA"/>
</dbReference>
<dbReference type="KEGG" id="pgin:FRZ67_16655"/>
<dbReference type="AlphaFoldDB" id="A0A5B8VDX7"/>
<protein>
    <submittedName>
        <fullName evidence="4">Phytanoyl-CoA dioxygenase family protein</fullName>
    </submittedName>
</protein>
<dbReference type="InterPro" id="IPR008775">
    <property type="entry name" value="Phytyl_CoA_dOase-like"/>
</dbReference>
<name>A0A5B8VDX7_9BACT</name>
<keyword evidence="1" id="KW-0479">Metal-binding</keyword>
<dbReference type="Proteomes" id="UP000321533">
    <property type="component" value="Chromosome"/>
</dbReference>
<dbReference type="Gene3D" id="2.60.120.620">
    <property type="entry name" value="q2cbj1_9rhob like domain"/>
    <property type="match status" value="1"/>
</dbReference>
<feature type="domain" description="Fe2OG dioxygenase" evidence="3">
    <location>
        <begin position="96"/>
        <end position="225"/>
    </location>
</feature>
<keyword evidence="5" id="KW-1185">Reference proteome</keyword>
<evidence type="ECO:0000256" key="2">
    <source>
        <dbReference type="SAM" id="MobiDB-lite"/>
    </source>
</evidence>
<organism evidence="4 5">
    <name type="scientific">Panacibacter ginsenosidivorans</name>
    <dbReference type="NCBI Taxonomy" id="1813871"/>
    <lineage>
        <taxon>Bacteria</taxon>
        <taxon>Pseudomonadati</taxon>
        <taxon>Bacteroidota</taxon>
        <taxon>Chitinophagia</taxon>
        <taxon>Chitinophagales</taxon>
        <taxon>Chitinophagaceae</taxon>
        <taxon>Panacibacter</taxon>
    </lineage>
</organism>